<dbReference type="AlphaFoldDB" id="A0AAV0H3R4"/>
<evidence type="ECO:0000313" key="3">
    <source>
        <dbReference type="Proteomes" id="UP001154282"/>
    </source>
</evidence>
<protein>
    <submittedName>
        <fullName evidence="2">Uncharacterized protein</fullName>
    </submittedName>
</protein>
<sequence length="39" mass="4837">MQRRRRQSLDSQWQDCFPNPRHGLQLRRPDRERSTDLSN</sequence>
<dbReference type="EMBL" id="CAMGYJ010000002">
    <property type="protein sequence ID" value="CAI0379149.1"/>
    <property type="molecule type" value="Genomic_DNA"/>
</dbReference>
<evidence type="ECO:0000313" key="2">
    <source>
        <dbReference type="EMBL" id="CAI0379149.1"/>
    </source>
</evidence>
<keyword evidence="3" id="KW-1185">Reference proteome</keyword>
<name>A0AAV0H3R4_9ROSI</name>
<comment type="caution">
    <text evidence="2">The sequence shown here is derived from an EMBL/GenBank/DDBJ whole genome shotgun (WGS) entry which is preliminary data.</text>
</comment>
<reference evidence="2" key="1">
    <citation type="submission" date="2022-08" db="EMBL/GenBank/DDBJ databases">
        <authorList>
            <person name="Gutierrez-Valencia J."/>
        </authorList>
    </citation>
    <scope>NUCLEOTIDE SEQUENCE</scope>
</reference>
<dbReference type="Proteomes" id="UP001154282">
    <property type="component" value="Unassembled WGS sequence"/>
</dbReference>
<gene>
    <name evidence="2" type="ORF">LITE_LOCUS2148</name>
</gene>
<accession>A0AAV0H3R4</accession>
<feature type="region of interest" description="Disordered" evidence="1">
    <location>
        <begin position="1"/>
        <end position="39"/>
    </location>
</feature>
<proteinExistence type="predicted"/>
<organism evidence="2 3">
    <name type="scientific">Linum tenue</name>
    <dbReference type="NCBI Taxonomy" id="586396"/>
    <lineage>
        <taxon>Eukaryota</taxon>
        <taxon>Viridiplantae</taxon>
        <taxon>Streptophyta</taxon>
        <taxon>Embryophyta</taxon>
        <taxon>Tracheophyta</taxon>
        <taxon>Spermatophyta</taxon>
        <taxon>Magnoliopsida</taxon>
        <taxon>eudicotyledons</taxon>
        <taxon>Gunneridae</taxon>
        <taxon>Pentapetalae</taxon>
        <taxon>rosids</taxon>
        <taxon>fabids</taxon>
        <taxon>Malpighiales</taxon>
        <taxon>Linaceae</taxon>
        <taxon>Linum</taxon>
    </lineage>
</organism>
<evidence type="ECO:0000256" key="1">
    <source>
        <dbReference type="SAM" id="MobiDB-lite"/>
    </source>
</evidence>
<feature type="compositionally biased region" description="Basic and acidic residues" evidence="1">
    <location>
        <begin position="27"/>
        <end position="39"/>
    </location>
</feature>